<dbReference type="InterPro" id="IPR015500">
    <property type="entry name" value="Peptidase_S8_subtilisin-rel"/>
</dbReference>
<proteinExistence type="inferred from homology"/>
<comment type="caution">
    <text evidence="9">The sequence shown here is derived from an EMBL/GenBank/DDBJ whole genome shotgun (WGS) entry which is preliminary data.</text>
</comment>
<organism evidence="9 10">
    <name type="scientific">Microcystis viridis Mv_BB_P_19951000_S68D</name>
    <dbReference type="NCBI Taxonomy" id="2486270"/>
    <lineage>
        <taxon>Bacteria</taxon>
        <taxon>Bacillati</taxon>
        <taxon>Cyanobacteriota</taxon>
        <taxon>Cyanophyceae</taxon>
        <taxon>Oscillatoriophycideae</taxon>
        <taxon>Chroococcales</taxon>
        <taxon>Microcystaceae</taxon>
        <taxon>Microcystis</taxon>
    </lineage>
</organism>
<accession>A0A552HH78</accession>
<keyword evidence="7" id="KW-1133">Transmembrane helix</keyword>
<feature type="active site" description="Charge relay system" evidence="5">
    <location>
        <position position="278"/>
    </location>
</feature>
<feature type="domain" description="Peptidase S8/S53" evidence="8">
    <location>
        <begin position="238"/>
        <end position="509"/>
    </location>
</feature>
<keyword evidence="7" id="KW-0812">Transmembrane</keyword>
<evidence type="ECO:0000313" key="9">
    <source>
        <dbReference type="EMBL" id="TRU70565.1"/>
    </source>
</evidence>
<dbReference type="AlphaFoldDB" id="A0A552HH78"/>
<name>A0A552HH78_MICVR</name>
<keyword evidence="2 5" id="KW-0645">Protease</keyword>
<dbReference type="InterPro" id="IPR022398">
    <property type="entry name" value="Peptidase_S8_His-AS"/>
</dbReference>
<dbReference type="InterPro" id="IPR036852">
    <property type="entry name" value="Peptidase_S8/S53_dom_sf"/>
</dbReference>
<feature type="active site" description="Charge relay system" evidence="5">
    <location>
        <position position="450"/>
    </location>
</feature>
<keyword evidence="3 5" id="KW-0378">Hydrolase</keyword>
<comment type="similarity">
    <text evidence="1 5 6">Belongs to the peptidase S8 family.</text>
</comment>
<dbReference type="Pfam" id="PF00082">
    <property type="entry name" value="Peptidase_S8"/>
    <property type="match status" value="1"/>
</dbReference>
<dbReference type="InterPro" id="IPR000209">
    <property type="entry name" value="Peptidase_S8/S53_dom"/>
</dbReference>
<evidence type="ECO:0000259" key="8">
    <source>
        <dbReference type="Pfam" id="PF00082"/>
    </source>
</evidence>
<evidence type="ECO:0000256" key="4">
    <source>
        <dbReference type="ARBA" id="ARBA00022825"/>
    </source>
</evidence>
<evidence type="ECO:0000256" key="7">
    <source>
        <dbReference type="SAM" id="Phobius"/>
    </source>
</evidence>
<dbReference type="PANTHER" id="PTHR43806">
    <property type="entry name" value="PEPTIDASE S8"/>
    <property type="match status" value="1"/>
</dbReference>
<dbReference type="PROSITE" id="PS00138">
    <property type="entry name" value="SUBTILASE_SER"/>
    <property type="match status" value="1"/>
</dbReference>
<sequence length="601" mass="64207">MSTYPQQLNPRPGVTLILDPTRLVLAFKERPARELAVSSTVSELGLVPEGGETARAADTSQSQVINNTEFRYWMRSSAATALPEDIVERVQESFRDNLDWVGPVYRLENEEGLRAFVCPLPNVLLVKPTPTASQTGGELAALLSRYGLSEVTEKSRYLGEYRYFVLDDPLAASSFDIRNQLLDAEPQLVQELQFESMPMVVPTAFIPNDPLFAQQWDMTQIQAGGAGSTGWDISTGKNTVVICVLDTGCDLTHPDLQFSTPGINLGTMMPDGSPTDNHGTACAGIAAAGDNNAEGIAGVAGNCRIMPLAFSTWSDTEVAAGINYATANGADVISMSFGWNAWEPAIIDPAIQNAYDNGLVMCVATHNHNGAITYPATNPLVIACGASDEVDNRKTPDSPDGEEWGSNYGPQISVVAPGVHIPTTDRQGSHGYNTDSGAAGNYYLAFNGTSAATPHVAGLVALLLSVNPGLTNVQVRNIIEGTADKVGVVPYAKTPGYPNGTWNQEMGYGRINVLRALNRATQVSLRFPDLIRYLAWAWIIIIGGLMITPKWIFCIKCGVPIDAPGYIGDPAVTFLGIGSITLGVVGLITSVLEVTQGKVAR</sequence>
<protein>
    <recommendedName>
        <fullName evidence="8">Peptidase S8/S53 domain-containing protein</fullName>
    </recommendedName>
</protein>
<evidence type="ECO:0000256" key="3">
    <source>
        <dbReference type="ARBA" id="ARBA00022801"/>
    </source>
</evidence>
<dbReference type="InterPro" id="IPR050131">
    <property type="entry name" value="Peptidase_S8_subtilisin-like"/>
</dbReference>
<reference evidence="9 10" key="1">
    <citation type="submission" date="2019-01" db="EMBL/GenBank/DDBJ databases">
        <title>Coherence of Microcystis species and biogeography revealed through population genomics.</title>
        <authorList>
            <person name="Perez-Carrascal O.M."/>
            <person name="Terrat Y."/>
            <person name="Giani A."/>
            <person name="Fortin N."/>
            <person name="Tromas N."/>
            <person name="Shapiro B.J."/>
        </authorList>
    </citation>
    <scope>NUCLEOTIDE SEQUENCE [LARGE SCALE GENOMIC DNA]</scope>
    <source>
        <strain evidence="9">Mv_BB_P_19951000_S68D</strain>
    </source>
</reference>
<dbReference type="Proteomes" id="UP000320674">
    <property type="component" value="Unassembled WGS sequence"/>
</dbReference>
<evidence type="ECO:0000256" key="2">
    <source>
        <dbReference type="ARBA" id="ARBA00022670"/>
    </source>
</evidence>
<feature type="active site" description="Charge relay system" evidence="5">
    <location>
        <position position="246"/>
    </location>
</feature>
<dbReference type="GO" id="GO:0006508">
    <property type="term" value="P:proteolysis"/>
    <property type="evidence" value="ECO:0007669"/>
    <property type="project" value="UniProtKB-KW"/>
</dbReference>
<dbReference type="SUPFAM" id="SSF52743">
    <property type="entry name" value="Subtilisin-like"/>
    <property type="match status" value="1"/>
</dbReference>
<dbReference type="InterPro" id="IPR023828">
    <property type="entry name" value="Peptidase_S8_Ser-AS"/>
</dbReference>
<dbReference type="PANTHER" id="PTHR43806:SF11">
    <property type="entry name" value="CEREVISIN-RELATED"/>
    <property type="match status" value="1"/>
</dbReference>
<keyword evidence="4 5" id="KW-0720">Serine protease</keyword>
<dbReference type="InterPro" id="IPR018247">
    <property type="entry name" value="EF_Hand_1_Ca_BS"/>
</dbReference>
<dbReference type="InterPro" id="IPR023827">
    <property type="entry name" value="Peptidase_S8_Asp-AS"/>
</dbReference>
<dbReference type="PROSITE" id="PS51892">
    <property type="entry name" value="SUBTILASE"/>
    <property type="match status" value="1"/>
</dbReference>
<dbReference type="PROSITE" id="PS00137">
    <property type="entry name" value="SUBTILASE_HIS"/>
    <property type="match status" value="1"/>
</dbReference>
<dbReference type="PROSITE" id="PS00136">
    <property type="entry name" value="SUBTILASE_ASP"/>
    <property type="match status" value="1"/>
</dbReference>
<evidence type="ECO:0000256" key="5">
    <source>
        <dbReference type="PROSITE-ProRule" id="PRU01240"/>
    </source>
</evidence>
<evidence type="ECO:0000256" key="6">
    <source>
        <dbReference type="RuleBase" id="RU003355"/>
    </source>
</evidence>
<dbReference type="PROSITE" id="PS00018">
    <property type="entry name" value="EF_HAND_1"/>
    <property type="match status" value="1"/>
</dbReference>
<dbReference type="GO" id="GO:0004252">
    <property type="term" value="F:serine-type endopeptidase activity"/>
    <property type="evidence" value="ECO:0007669"/>
    <property type="project" value="UniProtKB-UniRule"/>
</dbReference>
<dbReference type="EMBL" id="SFAZ01000238">
    <property type="protein sequence ID" value="TRU70565.1"/>
    <property type="molecule type" value="Genomic_DNA"/>
</dbReference>
<evidence type="ECO:0000313" key="10">
    <source>
        <dbReference type="Proteomes" id="UP000320674"/>
    </source>
</evidence>
<feature type="transmembrane region" description="Helical" evidence="7">
    <location>
        <begin position="533"/>
        <end position="552"/>
    </location>
</feature>
<evidence type="ECO:0000256" key="1">
    <source>
        <dbReference type="ARBA" id="ARBA00011073"/>
    </source>
</evidence>
<dbReference type="PRINTS" id="PR00723">
    <property type="entry name" value="SUBTILISIN"/>
</dbReference>
<gene>
    <name evidence="9" type="ORF">EWV77_16525</name>
</gene>
<dbReference type="Gene3D" id="3.40.50.200">
    <property type="entry name" value="Peptidase S8/S53 domain"/>
    <property type="match status" value="1"/>
</dbReference>
<keyword evidence="7" id="KW-0472">Membrane</keyword>
<feature type="transmembrane region" description="Helical" evidence="7">
    <location>
        <begin position="572"/>
        <end position="592"/>
    </location>
</feature>